<proteinExistence type="predicted"/>
<evidence type="ECO:0000313" key="1">
    <source>
        <dbReference type="EMBL" id="KAJ4949936.1"/>
    </source>
</evidence>
<accession>A0A9Q0JSD8</accession>
<sequence>MLPSIKTLELKFVQCNEMVLEKVSDLLSLSSLYMEGISNLSLLPNGFFQHLTTLQELEIHDFNEMMTMVGLQHLTSLERLVISKCPKLVSLTNNEEEEERDQGRLLPSCLKYLELYNCDNLKKLAQSLCNLHCLTEIIIEGATGLACLPKELLTLTSLHKLSIYNCPSSMSLVEMKLPIGLQSLHISNCSNLQRLTLSSCPSLVSLAEMKLPIGLQFLNIVKCNNLKSLPDELHSLTSLIELQIKECPALESFPDIQLPTMLQKVHIQNCGKLNSPPKGLYELKNLKELRIEECSFLTEGKNIENDEMWSMNAVQGNRAFLL</sequence>
<dbReference type="PANTHER" id="PTHR36766:SF40">
    <property type="entry name" value="DISEASE RESISTANCE PROTEIN RGA3"/>
    <property type="match status" value="1"/>
</dbReference>
<keyword evidence="2" id="KW-1185">Reference proteome</keyword>
<protein>
    <submittedName>
        <fullName evidence="1">Uncharacterized protein</fullName>
    </submittedName>
</protein>
<evidence type="ECO:0000313" key="2">
    <source>
        <dbReference type="Proteomes" id="UP001141806"/>
    </source>
</evidence>
<comment type="caution">
    <text evidence="1">The sequence shown here is derived from an EMBL/GenBank/DDBJ whole genome shotgun (WGS) entry which is preliminary data.</text>
</comment>
<organism evidence="1 2">
    <name type="scientific">Protea cynaroides</name>
    <dbReference type="NCBI Taxonomy" id="273540"/>
    <lineage>
        <taxon>Eukaryota</taxon>
        <taxon>Viridiplantae</taxon>
        <taxon>Streptophyta</taxon>
        <taxon>Embryophyta</taxon>
        <taxon>Tracheophyta</taxon>
        <taxon>Spermatophyta</taxon>
        <taxon>Magnoliopsida</taxon>
        <taxon>Proteales</taxon>
        <taxon>Proteaceae</taxon>
        <taxon>Protea</taxon>
    </lineage>
</organism>
<dbReference type="SUPFAM" id="SSF52058">
    <property type="entry name" value="L domain-like"/>
    <property type="match status" value="1"/>
</dbReference>
<dbReference type="Gene3D" id="3.80.10.10">
    <property type="entry name" value="Ribonuclease Inhibitor"/>
    <property type="match status" value="3"/>
</dbReference>
<dbReference type="OrthoDB" id="26890at2759"/>
<dbReference type="InterPro" id="IPR032675">
    <property type="entry name" value="LRR_dom_sf"/>
</dbReference>
<gene>
    <name evidence="1" type="ORF">NE237_005605</name>
</gene>
<reference evidence="1" key="1">
    <citation type="journal article" date="2023" name="Plant J.">
        <title>The genome of the king protea, Protea cynaroides.</title>
        <authorList>
            <person name="Chang J."/>
            <person name="Duong T.A."/>
            <person name="Schoeman C."/>
            <person name="Ma X."/>
            <person name="Roodt D."/>
            <person name="Barker N."/>
            <person name="Li Z."/>
            <person name="Van de Peer Y."/>
            <person name="Mizrachi E."/>
        </authorList>
    </citation>
    <scope>NUCLEOTIDE SEQUENCE</scope>
    <source>
        <tissue evidence="1">Young leaves</tissue>
    </source>
</reference>
<dbReference type="PANTHER" id="PTHR36766">
    <property type="entry name" value="PLANT BROAD-SPECTRUM MILDEW RESISTANCE PROTEIN RPW8"/>
    <property type="match status" value="1"/>
</dbReference>
<name>A0A9Q0JSD8_9MAGN</name>
<dbReference type="EMBL" id="JAMYWD010000018">
    <property type="protein sequence ID" value="KAJ4949936.1"/>
    <property type="molecule type" value="Genomic_DNA"/>
</dbReference>
<dbReference type="AlphaFoldDB" id="A0A9Q0JSD8"/>
<dbReference type="Proteomes" id="UP001141806">
    <property type="component" value="Unassembled WGS sequence"/>
</dbReference>